<evidence type="ECO:0000256" key="3">
    <source>
        <dbReference type="ARBA" id="ARBA00022777"/>
    </source>
</evidence>
<dbReference type="InterPro" id="IPR003594">
    <property type="entry name" value="HATPase_dom"/>
</dbReference>
<dbReference type="PRINTS" id="PR00344">
    <property type="entry name" value="BCTRLSENSOR"/>
</dbReference>
<dbReference type="PANTHER" id="PTHR34220:SF7">
    <property type="entry name" value="SENSOR HISTIDINE KINASE YPDA"/>
    <property type="match status" value="1"/>
</dbReference>
<dbReference type="GO" id="GO:0000155">
    <property type="term" value="F:phosphorelay sensor kinase activity"/>
    <property type="evidence" value="ECO:0007669"/>
    <property type="project" value="InterPro"/>
</dbReference>
<evidence type="ECO:0000256" key="1">
    <source>
        <dbReference type="ARBA" id="ARBA00000085"/>
    </source>
</evidence>
<dbReference type="GO" id="GO:0016020">
    <property type="term" value="C:membrane"/>
    <property type="evidence" value="ECO:0007669"/>
    <property type="project" value="InterPro"/>
</dbReference>
<accession>A0A1W2BR25</accession>
<sequence length="411" mass="45436">MHVYHDLTLADIVNVKVLQEIQDKFSEATGLAAVIVDSAGQPVTKPSNFTRLCNLIRSTPEGLSRCIGSDDCGGRMAARQLCPSVYRCHSGLTDLGAPIILNQQHLGGFLAGQVVLPQNGIDIASEVLKGVADLNLDKTTVLEMLTEIRVVPEERVKAAADLLYIMTNYIVEIAMANIAQTQLMSEMKSKADLEKVLRETELKALQSQINPHFLFNTLNTIARLALLEGAPRTQEVVYALSDLLRNNLRNIDEMVTVGEEVQYIKNYLLIQETRFGDRIQASINIPEELMEQRIPFMTLQPLVENAIIHGLEPKRYGGNINISGQMQGNQVEIMITDTGVGVNKAQIERIFRNEKRLAGKGQTSGLGITNVHKRIQHYFGLQYGLEICSGEQGEGTTVKICLPYGFDETSS</sequence>
<protein>
    <recommendedName>
        <fullName evidence="2">histidine kinase</fullName>
        <ecNumber evidence="2">2.7.13.3</ecNumber>
    </recommendedName>
</protein>
<dbReference type="InterPro" id="IPR036890">
    <property type="entry name" value="HATPase_C_sf"/>
</dbReference>
<name>A0A1W2BR25_9FIRM</name>
<dbReference type="Pfam" id="PF02518">
    <property type="entry name" value="HATPase_c"/>
    <property type="match status" value="1"/>
</dbReference>
<dbReference type="Proteomes" id="UP000192738">
    <property type="component" value="Unassembled WGS sequence"/>
</dbReference>
<comment type="catalytic activity">
    <reaction evidence="1">
        <text>ATP + protein L-histidine = ADP + protein N-phospho-L-histidine.</text>
        <dbReference type="EC" id="2.7.13.3"/>
    </reaction>
</comment>
<dbReference type="InterPro" id="IPR004358">
    <property type="entry name" value="Sig_transdc_His_kin-like_C"/>
</dbReference>
<dbReference type="Pfam" id="PF06580">
    <property type="entry name" value="His_kinase"/>
    <property type="match status" value="1"/>
</dbReference>
<gene>
    <name evidence="6" type="ORF">SAMN04488500_10868</name>
</gene>
<keyword evidence="7" id="KW-1185">Reference proteome</keyword>
<dbReference type="SMART" id="SM00387">
    <property type="entry name" value="HATPase_c"/>
    <property type="match status" value="1"/>
</dbReference>
<evidence type="ECO:0000313" key="6">
    <source>
        <dbReference type="EMBL" id="SMC75062.1"/>
    </source>
</evidence>
<dbReference type="PANTHER" id="PTHR34220">
    <property type="entry name" value="SENSOR HISTIDINE KINASE YPDA"/>
    <property type="match status" value="1"/>
</dbReference>
<dbReference type="Pfam" id="PF10114">
    <property type="entry name" value="PocR"/>
    <property type="match status" value="1"/>
</dbReference>
<dbReference type="RefSeq" id="WP_084575772.1">
    <property type="nucleotide sequence ID" value="NZ_CP155572.1"/>
</dbReference>
<dbReference type="InterPro" id="IPR005467">
    <property type="entry name" value="His_kinase_dom"/>
</dbReference>
<dbReference type="STRING" id="112901.SAMN04488500_10868"/>
<dbReference type="EMBL" id="FWXI01000008">
    <property type="protein sequence ID" value="SMC75062.1"/>
    <property type="molecule type" value="Genomic_DNA"/>
</dbReference>
<dbReference type="OrthoDB" id="9809348at2"/>
<evidence type="ECO:0000313" key="7">
    <source>
        <dbReference type="Proteomes" id="UP000192738"/>
    </source>
</evidence>
<reference evidence="6 7" key="1">
    <citation type="submission" date="2017-04" db="EMBL/GenBank/DDBJ databases">
        <authorList>
            <person name="Afonso C.L."/>
            <person name="Miller P.J."/>
            <person name="Scott M.A."/>
            <person name="Spackman E."/>
            <person name="Goraichik I."/>
            <person name="Dimitrov K.M."/>
            <person name="Suarez D.L."/>
            <person name="Swayne D.E."/>
        </authorList>
    </citation>
    <scope>NUCLEOTIDE SEQUENCE [LARGE SCALE GENOMIC DNA]</scope>
    <source>
        <strain evidence="6 7">DSM 5090</strain>
    </source>
</reference>
<feature type="domain" description="Histidine kinase" evidence="5">
    <location>
        <begin position="299"/>
        <end position="406"/>
    </location>
</feature>
<dbReference type="Gene3D" id="3.30.565.10">
    <property type="entry name" value="Histidine kinase-like ATPase, C-terminal domain"/>
    <property type="match status" value="1"/>
</dbReference>
<dbReference type="InterPro" id="IPR018771">
    <property type="entry name" value="PocR_dom"/>
</dbReference>
<keyword evidence="4" id="KW-0902">Two-component regulatory system</keyword>
<organism evidence="6 7">
    <name type="scientific">Sporomusa malonica</name>
    <dbReference type="NCBI Taxonomy" id="112901"/>
    <lineage>
        <taxon>Bacteria</taxon>
        <taxon>Bacillati</taxon>
        <taxon>Bacillota</taxon>
        <taxon>Negativicutes</taxon>
        <taxon>Selenomonadales</taxon>
        <taxon>Sporomusaceae</taxon>
        <taxon>Sporomusa</taxon>
    </lineage>
</organism>
<proteinExistence type="predicted"/>
<evidence type="ECO:0000256" key="2">
    <source>
        <dbReference type="ARBA" id="ARBA00012438"/>
    </source>
</evidence>
<dbReference type="PROSITE" id="PS50109">
    <property type="entry name" value="HIS_KIN"/>
    <property type="match status" value="1"/>
</dbReference>
<keyword evidence="3 6" id="KW-0808">Transferase</keyword>
<dbReference type="InterPro" id="IPR050640">
    <property type="entry name" value="Bact_2-comp_sensor_kinase"/>
</dbReference>
<evidence type="ECO:0000259" key="5">
    <source>
        <dbReference type="PROSITE" id="PS50109"/>
    </source>
</evidence>
<keyword evidence="3 6" id="KW-0418">Kinase</keyword>
<evidence type="ECO:0000256" key="4">
    <source>
        <dbReference type="ARBA" id="ARBA00023012"/>
    </source>
</evidence>
<dbReference type="InterPro" id="IPR010559">
    <property type="entry name" value="Sig_transdc_His_kin_internal"/>
</dbReference>
<dbReference type="SUPFAM" id="SSF55874">
    <property type="entry name" value="ATPase domain of HSP90 chaperone/DNA topoisomerase II/histidine kinase"/>
    <property type="match status" value="1"/>
</dbReference>
<dbReference type="AlphaFoldDB" id="A0A1W2BR25"/>
<dbReference type="EC" id="2.7.13.3" evidence="2"/>